<comment type="caution">
    <text evidence="4">The sequence shown here is derived from an EMBL/GenBank/DDBJ whole genome shotgun (WGS) entry which is preliminary data.</text>
</comment>
<gene>
    <name evidence="4" type="ORF">KQX54_004119</name>
</gene>
<protein>
    <recommendedName>
        <fullName evidence="3">Peptidase S1 domain-containing protein</fullName>
    </recommendedName>
</protein>
<evidence type="ECO:0000313" key="5">
    <source>
        <dbReference type="Proteomes" id="UP000826195"/>
    </source>
</evidence>
<dbReference type="GO" id="GO:0004252">
    <property type="term" value="F:serine-type endopeptidase activity"/>
    <property type="evidence" value="ECO:0007669"/>
    <property type="project" value="InterPro"/>
</dbReference>
<dbReference type="Pfam" id="PF00089">
    <property type="entry name" value="Trypsin"/>
    <property type="match status" value="1"/>
</dbReference>
<dbReference type="InterPro" id="IPR001254">
    <property type="entry name" value="Trypsin_dom"/>
</dbReference>
<evidence type="ECO:0000256" key="2">
    <source>
        <dbReference type="ARBA" id="ARBA00024195"/>
    </source>
</evidence>
<sequence>MRPKTNGLAQIGEYPWQAAILTEERDGGYIYRGAGVLINTKHVLTSAHIMRTCDVIRLGVWDLSSNEEPCCQQDYQATKIIKHPGYNSATMENNIAMIILDRDVPLATSPHINTACLSLSTPSFGRCWVAGWGGCQKLTPGTTKRLRDVKIPIVNRYACQQSIQNILRETYELPGSILCAGEGKMDSCMIDAGAPLVCEAPSGQMTVVGLVSTSTGCQQNVPSLFTDVSKFTSWIYRQVYENN</sequence>
<accession>A0AAV7IEP8</accession>
<evidence type="ECO:0000313" key="4">
    <source>
        <dbReference type="EMBL" id="KAH0552008.1"/>
    </source>
</evidence>
<name>A0AAV7IEP8_COTGL</name>
<evidence type="ECO:0000259" key="3">
    <source>
        <dbReference type="PROSITE" id="PS50240"/>
    </source>
</evidence>
<dbReference type="SUPFAM" id="SSF50494">
    <property type="entry name" value="Trypsin-like serine proteases"/>
    <property type="match status" value="1"/>
</dbReference>
<keyword evidence="5" id="KW-1185">Reference proteome</keyword>
<dbReference type="InterPro" id="IPR001314">
    <property type="entry name" value="Peptidase_S1A"/>
</dbReference>
<reference evidence="4 5" key="1">
    <citation type="journal article" date="2021" name="J. Hered.">
        <title>A chromosome-level genome assembly of the parasitoid wasp, Cotesia glomerata (Hymenoptera: Braconidae).</title>
        <authorList>
            <person name="Pinto B.J."/>
            <person name="Weis J.J."/>
            <person name="Gamble T."/>
            <person name="Ode P.J."/>
            <person name="Paul R."/>
            <person name="Zaspel J.M."/>
        </authorList>
    </citation>
    <scope>NUCLEOTIDE SEQUENCE [LARGE SCALE GENOMIC DNA]</scope>
    <source>
        <strain evidence="4">CgM1</strain>
    </source>
</reference>
<dbReference type="CDD" id="cd00190">
    <property type="entry name" value="Tryp_SPc"/>
    <property type="match status" value="1"/>
</dbReference>
<dbReference type="InterPro" id="IPR051487">
    <property type="entry name" value="Ser/Thr_Proteases_Immune/Dev"/>
</dbReference>
<dbReference type="SMART" id="SM00020">
    <property type="entry name" value="Tryp_SPc"/>
    <property type="match status" value="1"/>
</dbReference>
<dbReference type="EMBL" id="JAHXZJ010001492">
    <property type="protein sequence ID" value="KAH0552008.1"/>
    <property type="molecule type" value="Genomic_DNA"/>
</dbReference>
<dbReference type="GO" id="GO:0006508">
    <property type="term" value="P:proteolysis"/>
    <property type="evidence" value="ECO:0007669"/>
    <property type="project" value="InterPro"/>
</dbReference>
<proteinExistence type="inferred from homology"/>
<dbReference type="InterPro" id="IPR043504">
    <property type="entry name" value="Peptidase_S1_PA_chymotrypsin"/>
</dbReference>
<dbReference type="Gene3D" id="2.40.10.10">
    <property type="entry name" value="Trypsin-like serine proteases"/>
    <property type="match status" value="2"/>
</dbReference>
<keyword evidence="1" id="KW-1015">Disulfide bond</keyword>
<dbReference type="PANTHER" id="PTHR24256">
    <property type="entry name" value="TRYPTASE-RELATED"/>
    <property type="match status" value="1"/>
</dbReference>
<dbReference type="AlphaFoldDB" id="A0AAV7IEP8"/>
<dbReference type="InterPro" id="IPR009003">
    <property type="entry name" value="Peptidase_S1_PA"/>
</dbReference>
<feature type="domain" description="Peptidase S1" evidence="3">
    <location>
        <begin position="4"/>
        <end position="240"/>
    </location>
</feature>
<organism evidence="4 5">
    <name type="scientific">Cotesia glomerata</name>
    <name type="common">Lepidopteran parasitic wasp</name>
    <name type="synonym">Apanteles glomeratus</name>
    <dbReference type="NCBI Taxonomy" id="32391"/>
    <lineage>
        <taxon>Eukaryota</taxon>
        <taxon>Metazoa</taxon>
        <taxon>Ecdysozoa</taxon>
        <taxon>Arthropoda</taxon>
        <taxon>Hexapoda</taxon>
        <taxon>Insecta</taxon>
        <taxon>Pterygota</taxon>
        <taxon>Neoptera</taxon>
        <taxon>Endopterygota</taxon>
        <taxon>Hymenoptera</taxon>
        <taxon>Apocrita</taxon>
        <taxon>Ichneumonoidea</taxon>
        <taxon>Braconidae</taxon>
        <taxon>Microgastrinae</taxon>
        <taxon>Cotesia</taxon>
    </lineage>
</organism>
<dbReference type="Proteomes" id="UP000826195">
    <property type="component" value="Unassembled WGS sequence"/>
</dbReference>
<dbReference type="PROSITE" id="PS50240">
    <property type="entry name" value="TRYPSIN_DOM"/>
    <property type="match status" value="1"/>
</dbReference>
<dbReference type="PRINTS" id="PR00722">
    <property type="entry name" value="CHYMOTRYPSIN"/>
</dbReference>
<comment type="similarity">
    <text evidence="2">Belongs to the peptidase S1 family. CLIP subfamily.</text>
</comment>
<evidence type="ECO:0000256" key="1">
    <source>
        <dbReference type="ARBA" id="ARBA00023157"/>
    </source>
</evidence>